<dbReference type="Proteomes" id="UP001611415">
    <property type="component" value="Unassembled WGS sequence"/>
</dbReference>
<protein>
    <submittedName>
        <fullName evidence="1">Uncharacterized protein</fullName>
    </submittedName>
</protein>
<sequence length="228" mass="24860">MNAYAEVRSLIAADRAGTAVRGWARDYLADLLAGSTAVAAVRHPLGFACFPVWRGDTLGVCLHVWSADARPHPTTSTMHAHSWDLVSSVLYGTVINEIIEVTADPRPTHRIFEVHSGAEGDLVRATPRLAGYRVRSREFFREGDVYTLRHGVFHVSDVPGAAATLVLGEYRPGEPDLSLGALGGDDHWVHRVTCTEAETDALARAVLNRLTDQSLPEDLEERCDPATP</sequence>
<gene>
    <name evidence="1" type="ORF">ACH49W_01095</name>
</gene>
<dbReference type="RefSeq" id="WP_364819681.1">
    <property type="nucleotide sequence ID" value="NZ_JBFAYM010000003.1"/>
</dbReference>
<evidence type="ECO:0000313" key="2">
    <source>
        <dbReference type="Proteomes" id="UP001611415"/>
    </source>
</evidence>
<keyword evidence="2" id="KW-1185">Reference proteome</keyword>
<dbReference type="EMBL" id="JBIRYO010000001">
    <property type="protein sequence ID" value="MFI2471950.1"/>
    <property type="molecule type" value="Genomic_DNA"/>
</dbReference>
<evidence type="ECO:0000313" key="1">
    <source>
        <dbReference type="EMBL" id="MFI2471950.1"/>
    </source>
</evidence>
<comment type="caution">
    <text evidence="1">The sequence shown here is derived from an EMBL/GenBank/DDBJ whole genome shotgun (WGS) entry which is preliminary data.</text>
</comment>
<name>A0ABW7WRY4_9NOCA</name>
<proteinExistence type="predicted"/>
<reference evidence="1 2" key="1">
    <citation type="submission" date="2024-10" db="EMBL/GenBank/DDBJ databases">
        <title>The Natural Products Discovery Center: Release of the First 8490 Sequenced Strains for Exploring Actinobacteria Biosynthetic Diversity.</title>
        <authorList>
            <person name="Kalkreuter E."/>
            <person name="Kautsar S.A."/>
            <person name="Yang D."/>
            <person name="Bader C.D."/>
            <person name="Teijaro C.N."/>
            <person name="Fluegel L."/>
            <person name="Davis C.M."/>
            <person name="Simpson J.R."/>
            <person name="Lauterbach L."/>
            <person name="Steele A.D."/>
            <person name="Gui C."/>
            <person name="Meng S."/>
            <person name="Li G."/>
            <person name="Viehrig K."/>
            <person name="Ye F."/>
            <person name="Su P."/>
            <person name="Kiefer A.F."/>
            <person name="Nichols A."/>
            <person name="Cepeda A.J."/>
            <person name="Yan W."/>
            <person name="Fan B."/>
            <person name="Jiang Y."/>
            <person name="Adhikari A."/>
            <person name="Zheng C.-J."/>
            <person name="Schuster L."/>
            <person name="Cowan T.M."/>
            <person name="Smanski M.J."/>
            <person name="Chevrette M.G."/>
            <person name="De Carvalho L.P.S."/>
            <person name="Shen B."/>
        </authorList>
    </citation>
    <scope>NUCLEOTIDE SEQUENCE [LARGE SCALE GENOMIC DNA]</scope>
    <source>
        <strain evidence="1 2">NPDC019275</strain>
    </source>
</reference>
<accession>A0ABW7WRY4</accession>
<organism evidence="1 2">
    <name type="scientific">Nocardia xishanensis</name>
    <dbReference type="NCBI Taxonomy" id="238964"/>
    <lineage>
        <taxon>Bacteria</taxon>
        <taxon>Bacillati</taxon>
        <taxon>Actinomycetota</taxon>
        <taxon>Actinomycetes</taxon>
        <taxon>Mycobacteriales</taxon>
        <taxon>Nocardiaceae</taxon>
        <taxon>Nocardia</taxon>
    </lineage>
</organism>